<dbReference type="Proteomes" id="UP000245423">
    <property type="component" value="Chromosome 1"/>
</dbReference>
<dbReference type="EMBL" id="LT669839">
    <property type="protein sequence ID" value="SHD76712.1"/>
    <property type="molecule type" value="Genomic_DNA"/>
</dbReference>
<protein>
    <submittedName>
        <fullName evidence="1">Uncharacterized protein</fullName>
    </submittedName>
</protein>
<gene>
    <name evidence="1" type="ORF">CUESP1_1340</name>
</gene>
<organism evidence="1 2">
    <name type="scientific">[Clostridium] ultunense Esp</name>
    <dbReference type="NCBI Taxonomy" id="1288971"/>
    <lineage>
        <taxon>Bacteria</taxon>
        <taxon>Bacillati</taxon>
        <taxon>Bacillota</taxon>
        <taxon>Tissierellia</taxon>
        <taxon>Tissierellales</taxon>
        <taxon>Tepidimicrobiaceae</taxon>
        <taxon>Schnuerera</taxon>
    </lineage>
</organism>
<accession>A0A1M4PMM1</accession>
<dbReference type="SUPFAM" id="SSF55486">
    <property type="entry name" value="Metalloproteases ('zincins'), catalytic domain"/>
    <property type="match status" value="1"/>
</dbReference>
<dbReference type="Gene3D" id="1.10.1370.30">
    <property type="match status" value="1"/>
</dbReference>
<name>A0A1M4PMM1_9FIRM</name>
<evidence type="ECO:0000313" key="2">
    <source>
        <dbReference type="Proteomes" id="UP000245423"/>
    </source>
</evidence>
<evidence type="ECO:0000313" key="1">
    <source>
        <dbReference type="EMBL" id="SHD76712.1"/>
    </source>
</evidence>
<proteinExistence type="predicted"/>
<keyword evidence="2" id="KW-1185">Reference proteome</keyword>
<sequence length="61" mass="6855">MNEDREKAWGNYIELCKAGGSKPFLELVELAGLKNPFIDGTIKKVVGPIKEWLDSIDDSKF</sequence>
<reference evidence="1 2" key="1">
    <citation type="submission" date="2016-11" db="EMBL/GenBank/DDBJ databases">
        <authorList>
            <person name="Manzoor S."/>
        </authorList>
    </citation>
    <scope>NUCLEOTIDE SEQUENCE [LARGE SCALE GENOMIC DNA]</scope>
    <source>
        <strain evidence="1">Clostridium ultunense strain Esp</strain>
    </source>
</reference>
<dbReference type="AlphaFoldDB" id="A0A1M4PMM1"/>